<dbReference type="Pfam" id="PF01926">
    <property type="entry name" value="MMR_HSR1"/>
    <property type="match status" value="1"/>
</dbReference>
<dbReference type="PRINTS" id="PR00326">
    <property type="entry name" value="GTP1OBG"/>
</dbReference>
<dbReference type="Gene3D" id="1.10.8.470">
    <property type="match status" value="1"/>
</dbReference>
<dbReference type="Pfam" id="PF08438">
    <property type="entry name" value="YGR210-like_G4"/>
    <property type="match status" value="1"/>
</dbReference>
<keyword evidence="1" id="KW-0547">Nucleotide-binding</keyword>
<evidence type="ECO:0000313" key="4">
    <source>
        <dbReference type="Proteomes" id="UP000054408"/>
    </source>
</evidence>
<dbReference type="EMBL" id="GL349482">
    <property type="protein sequence ID" value="KNC53770.1"/>
    <property type="molecule type" value="Genomic_DNA"/>
</dbReference>
<dbReference type="Gene3D" id="3.40.50.300">
    <property type="entry name" value="P-loop containing nucleotide triphosphate hydrolases"/>
    <property type="match status" value="1"/>
</dbReference>
<evidence type="ECO:0000256" key="1">
    <source>
        <dbReference type="ARBA" id="ARBA00022741"/>
    </source>
</evidence>
<name>A0A0L0DND6_THETB</name>
<dbReference type="GeneID" id="25567940"/>
<sequence>MIAAVGKPSAGKSSLLNAVTDAKAKVGAYPFTTIEPNRGMAWIKVDALLELDPRLRSVPVSVLDVAGLVPGAAEGAGLGNKFLDDLRTAQVLVHVVDASGTTDEKGQAARGYDPVGDVEWLFDEIISWVAGNLAAKWPATARRHARTGARMADTLQAQLSGYGTKPALTAELVDTLGLRDSEDLEAWDDERIRDLAAAFVAARFPTILALNKIDHPDADVNIMGIVSKYGDDRVVLCSALAELALRKMAKAKYIEYVPGTDEVLTAADAPDAGLKPLPSKHASTLESIQDLVLFRHGSTGVHEVIAAAVAELGLFPVFPVASAQSCRGFDLARSAGAAGSSGGASSTDGPGLFSDVFMVKPGTTVRTFAINFLRSLYGDDGPGFGHAERPDGTPLSGGHVLTPDDTVLRIVTG</sequence>
<dbReference type="PANTHER" id="PTHR23305">
    <property type="entry name" value="OBG GTPASE FAMILY"/>
    <property type="match status" value="1"/>
</dbReference>
<dbReference type="InterPro" id="IPR027417">
    <property type="entry name" value="P-loop_NTPase"/>
</dbReference>
<dbReference type="SUPFAM" id="SSF52540">
    <property type="entry name" value="P-loop containing nucleoside triphosphate hydrolases"/>
    <property type="match status" value="1"/>
</dbReference>
<dbReference type="InterPro" id="IPR013646">
    <property type="entry name" value="YGR210-like_G4"/>
</dbReference>
<gene>
    <name evidence="3" type="ORF">AMSG_09487</name>
</gene>
<proteinExistence type="predicted"/>
<dbReference type="PANTHER" id="PTHR23305:SF1">
    <property type="entry name" value="OBG-TYPE G DOMAIN-CONTAINING PROTEIN"/>
    <property type="match status" value="1"/>
</dbReference>
<dbReference type="AlphaFoldDB" id="A0A0L0DND6"/>
<accession>A0A0L0DND6</accession>
<keyword evidence="4" id="KW-1185">Reference proteome</keyword>
<feature type="domain" description="OBG-type G" evidence="2">
    <location>
        <begin position="1"/>
        <end position="257"/>
    </location>
</feature>
<dbReference type="InterPro" id="IPR031167">
    <property type="entry name" value="G_OBG"/>
</dbReference>
<protein>
    <submittedName>
        <fullName evidence="3">GTP-binding protein</fullName>
    </submittedName>
</protein>
<dbReference type="STRING" id="461836.A0A0L0DND6"/>
<dbReference type="GO" id="GO:0016887">
    <property type="term" value="F:ATP hydrolysis activity"/>
    <property type="evidence" value="ECO:0007669"/>
    <property type="project" value="TreeGrafter"/>
</dbReference>
<evidence type="ECO:0000259" key="2">
    <source>
        <dbReference type="PROSITE" id="PS51710"/>
    </source>
</evidence>
<dbReference type="RefSeq" id="XP_013754332.1">
    <property type="nucleotide sequence ID" value="XM_013898878.1"/>
</dbReference>
<dbReference type="OMA" id="WILGNLM"/>
<organism evidence="3 4">
    <name type="scientific">Thecamonas trahens ATCC 50062</name>
    <dbReference type="NCBI Taxonomy" id="461836"/>
    <lineage>
        <taxon>Eukaryota</taxon>
        <taxon>Apusozoa</taxon>
        <taxon>Apusomonadida</taxon>
        <taxon>Apusomonadidae</taxon>
        <taxon>Thecamonas</taxon>
    </lineage>
</organism>
<evidence type="ECO:0000313" key="3">
    <source>
        <dbReference type="EMBL" id="KNC53770.1"/>
    </source>
</evidence>
<dbReference type="OrthoDB" id="545683at2759"/>
<dbReference type="GO" id="GO:0005737">
    <property type="term" value="C:cytoplasm"/>
    <property type="evidence" value="ECO:0007669"/>
    <property type="project" value="TreeGrafter"/>
</dbReference>
<dbReference type="eggNOG" id="KOG1491">
    <property type="taxonomic scope" value="Eukaryota"/>
</dbReference>
<dbReference type="PROSITE" id="PS51710">
    <property type="entry name" value="G_OBG"/>
    <property type="match status" value="1"/>
</dbReference>
<dbReference type="Proteomes" id="UP000054408">
    <property type="component" value="Unassembled WGS sequence"/>
</dbReference>
<reference evidence="3 4" key="1">
    <citation type="submission" date="2010-05" db="EMBL/GenBank/DDBJ databases">
        <title>The Genome Sequence of Thecamonas trahens ATCC 50062.</title>
        <authorList>
            <consortium name="The Broad Institute Genome Sequencing Platform"/>
            <person name="Russ C."/>
            <person name="Cuomo C."/>
            <person name="Shea T."/>
            <person name="Young S.K."/>
            <person name="Zeng Q."/>
            <person name="Koehrsen M."/>
            <person name="Haas B."/>
            <person name="Borodovsky M."/>
            <person name="Guigo R."/>
            <person name="Alvarado L."/>
            <person name="Berlin A."/>
            <person name="Bochicchio J."/>
            <person name="Borenstein D."/>
            <person name="Chapman S."/>
            <person name="Chen Z."/>
            <person name="Freedman E."/>
            <person name="Gellesch M."/>
            <person name="Goldberg J."/>
            <person name="Griggs A."/>
            <person name="Gujja S."/>
            <person name="Heilman E."/>
            <person name="Heiman D."/>
            <person name="Hepburn T."/>
            <person name="Howarth C."/>
            <person name="Jen D."/>
            <person name="Larson L."/>
            <person name="Mehta T."/>
            <person name="Park D."/>
            <person name="Pearson M."/>
            <person name="Roberts A."/>
            <person name="Saif S."/>
            <person name="Shenoy N."/>
            <person name="Sisk P."/>
            <person name="Stolte C."/>
            <person name="Sykes S."/>
            <person name="Thomson T."/>
            <person name="Walk T."/>
            <person name="White J."/>
            <person name="Yandava C."/>
            <person name="Burger G."/>
            <person name="Gray M.W."/>
            <person name="Holland P.W.H."/>
            <person name="King N."/>
            <person name="Lang F.B.F."/>
            <person name="Roger A.J."/>
            <person name="Ruiz-Trillo I."/>
            <person name="Lander E."/>
            <person name="Nusbaum C."/>
        </authorList>
    </citation>
    <scope>NUCLEOTIDE SEQUENCE [LARGE SCALE GENOMIC DNA]</scope>
    <source>
        <strain evidence="3 4">ATCC 50062</strain>
    </source>
</reference>
<dbReference type="GO" id="GO:0005525">
    <property type="term" value="F:GTP binding"/>
    <property type="evidence" value="ECO:0007669"/>
    <property type="project" value="InterPro"/>
</dbReference>
<dbReference type="InterPro" id="IPR006073">
    <property type="entry name" value="GTP-bd"/>
</dbReference>